<reference evidence="7 8" key="1">
    <citation type="submission" date="2017-04" db="EMBL/GenBank/DDBJ databases">
        <authorList>
            <person name="Varghese N."/>
            <person name="Submissions S."/>
        </authorList>
    </citation>
    <scope>NUCLEOTIDE SEQUENCE [LARGE SCALE GENOMIC DNA]</scope>
    <source>
        <strain evidence="7 8">DSM 9789</strain>
    </source>
</reference>
<dbReference type="EC" id="2.4.2.10" evidence="2 6"/>
<keyword evidence="4 6" id="KW-0808">Transferase</keyword>
<dbReference type="InterPro" id="IPR023031">
    <property type="entry name" value="OPRT"/>
</dbReference>
<evidence type="ECO:0000313" key="8">
    <source>
        <dbReference type="Proteomes" id="UP000192315"/>
    </source>
</evidence>
<comment type="cofactor">
    <cofactor evidence="6">
        <name>Mg(2+)</name>
        <dbReference type="ChEBI" id="CHEBI:18420"/>
    </cofactor>
</comment>
<comment type="catalytic activity">
    <reaction evidence="6">
        <text>orotidine 5'-phosphate + diphosphate = orotate + 5-phospho-alpha-D-ribose 1-diphosphate</text>
        <dbReference type="Rhea" id="RHEA:10380"/>
        <dbReference type="ChEBI" id="CHEBI:30839"/>
        <dbReference type="ChEBI" id="CHEBI:33019"/>
        <dbReference type="ChEBI" id="CHEBI:57538"/>
        <dbReference type="ChEBI" id="CHEBI:58017"/>
        <dbReference type="EC" id="2.4.2.10"/>
    </reaction>
</comment>
<feature type="binding site" evidence="6">
    <location>
        <position position="113"/>
    </location>
    <ligand>
        <name>orotate</name>
        <dbReference type="ChEBI" id="CHEBI:30839"/>
    </ligand>
</feature>
<keyword evidence="5 6" id="KW-0665">Pyrimidine biosynthesis</keyword>
<dbReference type="EMBL" id="FWYE01000006">
    <property type="protein sequence ID" value="SMD31662.1"/>
    <property type="molecule type" value="Genomic_DNA"/>
</dbReference>
<keyword evidence="3 6" id="KW-0328">Glycosyltransferase</keyword>
<feature type="binding site" evidence="6">
    <location>
        <position position="141"/>
    </location>
    <ligand>
        <name>orotate</name>
        <dbReference type="ChEBI" id="CHEBI:30839"/>
    </ligand>
</feature>
<evidence type="ECO:0000256" key="2">
    <source>
        <dbReference type="ARBA" id="ARBA00011971"/>
    </source>
</evidence>
<dbReference type="GO" id="GO:0019856">
    <property type="term" value="P:pyrimidine nucleobase biosynthetic process"/>
    <property type="evidence" value="ECO:0007669"/>
    <property type="project" value="TreeGrafter"/>
</dbReference>
<comment type="pathway">
    <text evidence="1 6">Pyrimidine metabolism; UMP biosynthesis via de novo pathway; UMP from orotate: step 1/2.</text>
</comment>
<accession>A0A8G2FY18</accession>
<comment type="subunit">
    <text evidence="6">Homodimer.</text>
</comment>
<dbReference type="RefSeq" id="WP_084273285.1">
    <property type="nucleotide sequence ID" value="NZ_FWYE01000006.1"/>
</dbReference>
<sequence length="166" mass="18204">MLKEDLINSGAIKFGDFVLTSGKRSGYYIDIKSAYTDPEILDEIGLEISGMVKSGKIAGMELGSVPILVSVSIKTKRPFVIIRKDDLKHGTRKRYIGSINLNEEIDIIDDVATTGGSIMKAAEIIRNNGGIVKRAICVVDREEGAAEMLKENNIELYSIIKASELR</sequence>
<proteinExistence type="inferred from homology"/>
<dbReference type="GO" id="GO:0004588">
    <property type="term" value="F:orotate phosphoribosyltransferase activity"/>
    <property type="evidence" value="ECO:0007669"/>
    <property type="project" value="UniProtKB-UniRule"/>
</dbReference>
<dbReference type="GO" id="GO:0044205">
    <property type="term" value="P:'de novo' UMP biosynthetic process"/>
    <property type="evidence" value="ECO:0007669"/>
    <property type="project" value="UniProtKB-UniRule"/>
</dbReference>
<dbReference type="Gene3D" id="3.40.50.2020">
    <property type="match status" value="1"/>
</dbReference>
<dbReference type="HAMAP" id="MF_01208">
    <property type="entry name" value="PyrE"/>
    <property type="match status" value="1"/>
</dbReference>
<evidence type="ECO:0000256" key="1">
    <source>
        <dbReference type="ARBA" id="ARBA00004889"/>
    </source>
</evidence>
<organism evidence="7 8">
    <name type="scientific">Picrophilus torridus (strain ATCC 700027 / DSM 9790 / JCM 10055 / NBRC 100828 / KAW 2/3)</name>
    <dbReference type="NCBI Taxonomy" id="1122961"/>
    <lineage>
        <taxon>Archaea</taxon>
        <taxon>Methanobacteriati</taxon>
        <taxon>Thermoplasmatota</taxon>
        <taxon>Thermoplasmata</taxon>
        <taxon>Thermoplasmatales</taxon>
        <taxon>Picrophilaceae</taxon>
        <taxon>Picrophilus</taxon>
    </lineage>
</organism>
<gene>
    <name evidence="6" type="primary">pyrE</name>
    <name evidence="7" type="ORF">SAMN02745355_1600</name>
</gene>
<feature type="binding site" evidence="6">
    <location>
        <position position="89"/>
    </location>
    <ligand>
        <name>5-phospho-alpha-D-ribose 1-diphosphate</name>
        <dbReference type="ChEBI" id="CHEBI:58017"/>
        <note>ligand shared between dimeric partners</note>
    </ligand>
</feature>
<feature type="binding site" description="in other chain" evidence="6">
    <location>
        <position position="84"/>
    </location>
    <ligand>
        <name>5-phospho-alpha-D-ribose 1-diphosphate</name>
        <dbReference type="ChEBI" id="CHEBI:58017"/>
        <note>ligand shared between dimeric partners</note>
    </ligand>
</feature>
<feature type="binding site" description="in other chain" evidence="6">
    <location>
        <begin position="109"/>
        <end position="117"/>
    </location>
    <ligand>
        <name>5-phospho-alpha-D-ribose 1-diphosphate</name>
        <dbReference type="ChEBI" id="CHEBI:58017"/>
        <note>ligand shared between dimeric partners</note>
    </ligand>
</feature>
<dbReference type="GO" id="GO:0000287">
    <property type="term" value="F:magnesium ion binding"/>
    <property type="evidence" value="ECO:0007669"/>
    <property type="project" value="UniProtKB-UniRule"/>
</dbReference>
<feature type="binding site" evidence="6">
    <location>
        <position position="83"/>
    </location>
    <ligand>
        <name>5-phospho-alpha-D-ribose 1-diphosphate</name>
        <dbReference type="ChEBI" id="CHEBI:58017"/>
        <note>ligand shared between dimeric partners</note>
    </ligand>
</feature>
<evidence type="ECO:0000256" key="6">
    <source>
        <dbReference type="HAMAP-Rule" id="MF_01208"/>
    </source>
</evidence>
<dbReference type="Proteomes" id="UP000192315">
    <property type="component" value="Unassembled WGS sequence"/>
</dbReference>
<evidence type="ECO:0000256" key="4">
    <source>
        <dbReference type="ARBA" id="ARBA00022679"/>
    </source>
</evidence>
<protein>
    <recommendedName>
        <fullName evidence="2 6">Orotate phosphoribosyltransferase</fullName>
        <shortName evidence="6">OPRT</shortName>
        <shortName evidence="6">OPRTase</shortName>
        <ecNumber evidence="2 6">2.4.2.10</ecNumber>
    </recommendedName>
</protein>
<comment type="caution">
    <text evidence="6">Lacks conserved residue(s) required for the propagation of feature annotation.</text>
</comment>
<dbReference type="CDD" id="cd06223">
    <property type="entry name" value="PRTases_typeI"/>
    <property type="match status" value="1"/>
</dbReference>
<comment type="function">
    <text evidence="6">Catalyzes the transfer of a ribosyl phosphate group from 5-phosphoribose 1-diphosphate to orotate, leading to the formation of orotidine monophosphate (OMP).</text>
</comment>
<name>A0A8G2FY18_PICTO</name>
<evidence type="ECO:0000256" key="5">
    <source>
        <dbReference type="ARBA" id="ARBA00022975"/>
    </source>
</evidence>
<dbReference type="InterPro" id="IPR000836">
    <property type="entry name" value="PRTase_dom"/>
</dbReference>
<keyword evidence="8" id="KW-1185">Reference proteome</keyword>
<dbReference type="InterPro" id="IPR029057">
    <property type="entry name" value="PRTase-like"/>
</dbReference>
<dbReference type="NCBIfam" id="TIGR00336">
    <property type="entry name" value="pyrE"/>
    <property type="match status" value="1"/>
</dbReference>
<keyword evidence="6" id="KW-0460">Magnesium</keyword>
<dbReference type="PANTHER" id="PTHR19278:SF9">
    <property type="entry name" value="URIDINE 5'-MONOPHOSPHATE SYNTHASE"/>
    <property type="match status" value="1"/>
</dbReference>
<dbReference type="InterPro" id="IPR004467">
    <property type="entry name" value="Or_phspho_trans_dom"/>
</dbReference>
<comment type="similarity">
    <text evidence="6">Belongs to the purine/pyrimidine phosphoribosyltransferase family. PyrE subfamily.</text>
</comment>
<evidence type="ECO:0000313" key="7">
    <source>
        <dbReference type="EMBL" id="SMD31662.1"/>
    </source>
</evidence>
<dbReference type="AlphaFoldDB" id="A0A8G2FY18"/>
<dbReference type="SUPFAM" id="SSF53271">
    <property type="entry name" value="PRTase-like"/>
    <property type="match status" value="1"/>
</dbReference>
<dbReference type="UniPathway" id="UPA00070">
    <property type="reaction ID" value="UER00119"/>
</dbReference>
<dbReference type="PANTHER" id="PTHR19278">
    <property type="entry name" value="OROTATE PHOSPHORIBOSYLTRANSFERASE"/>
    <property type="match status" value="1"/>
</dbReference>
<comment type="caution">
    <text evidence="7">The sequence shown here is derived from an EMBL/GenBank/DDBJ whole genome shotgun (WGS) entry which is preliminary data.</text>
</comment>
<evidence type="ECO:0000256" key="3">
    <source>
        <dbReference type="ARBA" id="ARBA00022676"/>
    </source>
</evidence>